<evidence type="ECO:0000313" key="3">
    <source>
        <dbReference type="Proteomes" id="UP000012960"/>
    </source>
</evidence>
<accession>A0A804KHN1</accession>
<dbReference type="InParanoid" id="A0A804KHN1"/>
<dbReference type="EnsemblPlants" id="Ma09_t09240.1">
    <property type="protein sequence ID" value="Ma09_p09240.1"/>
    <property type="gene ID" value="Ma09_g09240"/>
</dbReference>
<protein>
    <submittedName>
        <fullName evidence="1">(wild Malaysian banana) hypothetical protein</fullName>
    </submittedName>
</protein>
<dbReference type="Proteomes" id="UP000012960">
    <property type="component" value="Unplaced"/>
</dbReference>
<organism evidence="2 3">
    <name type="scientific">Musa acuminata subsp. malaccensis</name>
    <name type="common">Wild banana</name>
    <name type="synonym">Musa malaccensis</name>
    <dbReference type="NCBI Taxonomy" id="214687"/>
    <lineage>
        <taxon>Eukaryota</taxon>
        <taxon>Viridiplantae</taxon>
        <taxon>Streptophyta</taxon>
        <taxon>Embryophyta</taxon>
        <taxon>Tracheophyta</taxon>
        <taxon>Spermatophyta</taxon>
        <taxon>Magnoliopsida</taxon>
        <taxon>Liliopsida</taxon>
        <taxon>Zingiberales</taxon>
        <taxon>Musaceae</taxon>
        <taxon>Musa</taxon>
    </lineage>
</organism>
<reference evidence="1" key="1">
    <citation type="submission" date="2021-03" db="EMBL/GenBank/DDBJ databases">
        <authorList>
            <consortium name="Genoscope - CEA"/>
            <person name="William W."/>
        </authorList>
    </citation>
    <scope>NUCLEOTIDE SEQUENCE</scope>
    <source>
        <strain evidence="1">Doubled-haploid Pahang</strain>
    </source>
</reference>
<dbReference type="EMBL" id="HG996474">
    <property type="protein sequence ID" value="CAG1834655.1"/>
    <property type="molecule type" value="Genomic_DNA"/>
</dbReference>
<evidence type="ECO:0000313" key="1">
    <source>
        <dbReference type="EMBL" id="CAG1834655.1"/>
    </source>
</evidence>
<evidence type="ECO:0000313" key="2">
    <source>
        <dbReference type="EnsemblPlants" id="Ma09_p09240.1"/>
    </source>
</evidence>
<reference evidence="2" key="2">
    <citation type="submission" date="2021-05" db="UniProtKB">
        <authorList>
            <consortium name="EnsemblPlants"/>
        </authorList>
    </citation>
    <scope>IDENTIFICATION</scope>
    <source>
        <strain evidence="2">subsp. malaccensis</strain>
    </source>
</reference>
<keyword evidence="3" id="KW-1185">Reference proteome</keyword>
<gene>
    <name evidence="1" type="ORF">GSMUA_227600.1</name>
</gene>
<sequence length="48" mass="5883">MEESQRERERERGEEAERETDEFKIFIGRVWGFRPVATAFHRTKQIDK</sequence>
<proteinExistence type="predicted"/>
<name>A0A804KHN1_MUSAM</name>
<dbReference type="AlphaFoldDB" id="A0A804KHN1"/>
<dbReference type="Gramene" id="Ma09_t09240.1">
    <property type="protein sequence ID" value="Ma09_p09240.1"/>
    <property type="gene ID" value="Ma09_g09240"/>
</dbReference>